<dbReference type="AlphaFoldDB" id="A0A803Q0V9"/>
<feature type="region of interest" description="Disordered" evidence="2">
    <location>
        <begin position="1"/>
        <end position="36"/>
    </location>
</feature>
<reference evidence="3" key="2">
    <citation type="submission" date="2021-03" db="UniProtKB">
        <authorList>
            <consortium name="EnsemblPlants"/>
        </authorList>
    </citation>
    <scope>IDENTIFICATION</scope>
</reference>
<accession>A0A803Q0V9</accession>
<name>A0A803Q0V9_CANSA</name>
<keyword evidence="1" id="KW-0175">Coiled coil</keyword>
<feature type="coiled-coil region" evidence="1">
    <location>
        <begin position="91"/>
        <end position="162"/>
    </location>
</feature>
<feature type="compositionally biased region" description="Polar residues" evidence="2">
    <location>
        <begin position="11"/>
        <end position="29"/>
    </location>
</feature>
<dbReference type="Gramene" id="evm.model.07.1000">
    <property type="protein sequence ID" value="cds.evm.model.07.1000"/>
    <property type="gene ID" value="evm.TU.07.1000"/>
</dbReference>
<dbReference type="EMBL" id="UZAU01000653">
    <property type="status" value="NOT_ANNOTATED_CDS"/>
    <property type="molecule type" value="Genomic_DNA"/>
</dbReference>
<dbReference type="EnsemblPlants" id="evm.model.07.1000">
    <property type="protein sequence ID" value="cds.evm.model.07.1000"/>
    <property type="gene ID" value="evm.TU.07.1000"/>
</dbReference>
<keyword evidence="4" id="KW-1185">Reference proteome</keyword>
<evidence type="ECO:0000256" key="2">
    <source>
        <dbReference type="SAM" id="MobiDB-lite"/>
    </source>
</evidence>
<sequence>MAAPSKGSNGGNTNSPRLSKPSVTRTAMNPETKKGKEMLPFYQDRVLLKVNDQLARGEDMFVLLLMGSLLKESTRMAYTYSRGKFPALKAITTTTKLKKDLEEAKKEAKQKSTQLSEVNKQLLATKKLAEDLRKEINDMSSTAQVEVKNEALTKDVKSLKDEREGLWNLLSNLNKDKKVL</sequence>
<evidence type="ECO:0000313" key="4">
    <source>
        <dbReference type="Proteomes" id="UP000596661"/>
    </source>
</evidence>
<evidence type="ECO:0000313" key="3">
    <source>
        <dbReference type="EnsemblPlants" id="cds.evm.model.07.1000"/>
    </source>
</evidence>
<protein>
    <submittedName>
        <fullName evidence="3">Uncharacterized protein</fullName>
    </submittedName>
</protein>
<organism evidence="3 4">
    <name type="scientific">Cannabis sativa</name>
    <name type="common">Hemp</name>
    <name type="synonym">Marijuana</name>
    <dbReference type="NCBI Taxonomy" id="3483"/>
    <lineage>
        <taxon>Eukaryota</taxon>
        <taxon>Viridiplantae</taxon>
        <taxon>Streptophyta</taxon>
        <taxon>Embryophyta</taxon>
        <taxon>Tracheophyta</taxon>
        <taxon>Spermatophyta</taxon>
        <taxon>Magnoliopsida</taxon>
        <taxon>eudicotyledons</taxon>
        <taxon>Gunneridae</taxon>
        <taxon>Pentapetalae</taxon>
        <taxon>rosids</taxon>
        <taxon>fabids</taxon>
        <taxon>Rosales</taxon>
        <taxon>Cannabaceae</taxon>
        <taxon>Cannabis</taxon>
    </lineage>
</organism>
<proteinExistence type="predicted"/>
<evidence type="ECO:0000256" key="1">
    <source>
        <dbReference type="SAM" id="Coils"/>
    </source>
</evidence>
<dbReference type="Proteomes" id="UP000596661">
    <property type="component" value="Chromosome 7"/>
</dbReference>
<reference evidence="3" key="1">
    <citation type="submission" date="2018-11" db="EMBL/GenBank/DDBJ databases">
        <authorList>
            <person name="Grassa J C."/>
        </authorList>
    </citation>
    <scope>NUCLEOTIDE SEQUENCE [LARGE SCALE GENOMIC DNA]</scope>
</reference>